<evidence type="ECO:0000259" key="3">
    <source>
        <dbReference type="Pfam" id="PF03330"/>
    </source>
</evidence>
<evidence type="ECO:0000313" key="4">
    <source>
        <dbReference type="EMBL" id="KAG0324201.1"/>
    </source>
</evidence>
<reference evidence="4" key="1">
    <citation type="journal article" date="2020" name="Fungal Divers.">
        <title>Resolving the Mortierellaceae phylogeny through synthesis of multi-gene phylogenetics and phylogenomics.</title>
        <authorList>
            <person name="Vandepol N."/>
            <person name="Liber J."/>
            <person name="Desiro A."/>
            <person name="Na H."/>
            <person name="Kennedy M."/>
            <person name="Barry K."/>
            <person name="Grigoriev I.V."/>
            <person name="Miller A.N."/>
            <person name="O'Donnell K."/>
            <person name="Stajich J.E."/>
            <person name="Bonito G."/>
        </authorList>
    </citation>
    <scope>NUCLEOTIDE SEQUENCE</scope>
    <source>
        <strain evidence="4">REB-010B</strain>
    </source>
</reference>
<accession>A0A9P6RS95</accession>
<dbReference type="InterPro" id="IPR009009">
    <property type="entry name" value="RlpA-like_DPBB"/>
</dbReference>
<proteinExistence type="predicted"/>
<dbReference type="Proteomes" id="UP000738325">
    <property type="component" value="Unassembled WGS sequence"/>
</dbReference>
<evidence type="ECO:0000256" key="2">
    <source>
        <dbReference type="SAM" id="MobiDB-lite"/>
    </source>
</evidence>
<keyword evidence="1" id="KW-0732">Signal</keyword>
<comment type="caution">
    <text evidence="4">The sequence shown here is derived from an EMBL/GenBank/DDBJ whole genome shotgun (WGS) entry which is preliminary data.</text>
</comment>
<name>A0A9P6RS95_9FUNG</name>
<dbReference type="EMBL" id="JAAAIP010000159">
    <property type="protein sequence ID" value="KAG0324201.1"/>
    <property type="molecule type" value="Genomic_DNA"/>
</dbReference>
<dbReference type="AlphaFoldDB" id="A0A9P6RS95"/>
<dbReference type="CDD" id="cd22191">
    <property type="entry name" value="DPBB_RlpA_EXP_N-like"/>
    <property type="match status" value="2"/>
</dbReference>
<dbReference type="InterPro" id="IPR051477">
    <property type="entry name" value="Expansin_CellWall"/>
</dbReference>
<dbReference type="Pfam" id="PF03330">
    <property type="entry name" value="DPBB_1"/>
    <property type="match status" value="1"/>
</dbReference>
<evidence type="ECO:0000256" key="1">
    <source>
        <dbReference type="ARBA" id="ARBA00022729"/>
    </source>
</evidence>
<protein>
    <recommendedName>
        <fullName evidence="3">RlpA-like protein double-psi beta-barrel domain-containing protein</fullName>
    </recommendedName>
</protein>
<dbReference type="SUPFAM" id="SSF50685">
    <property type="entry name" value="Barwin-like endoglucanases"/>
    <property type="match status" value="2"/>
</dbReference>
<sequence>MYTGFATLYNGHPFPGVCTNLEYSVDEVWVTVNAAQFDNDDNILSFCGQYVTVKSADAPSKSHTYKIVDLCKNCEEGSLELSEQALRAFTDSDRTAIEWELLQDNKVEASKPLTAKQASKNSDTTKDDSGHTVTKYHGRGTWFSDTMGSCGKRFSQNEMIVALNEAQMGKMWGKGSKCGAKIRVSAKGSSASVVVRVVDTCPHQYCSFGQLDLSRAAFKKFASLSKGILDLEWSFI</sequence>
<feature type="domain" description="RlpA-like protein double-psi beta-barrel" evidence="3">
    <location>
        <begin position="137"/>
        <end position="231"/>
    </location>
</feature>
<organism evidence="4 5">
    <name type="scientific">Dissophora globulifera</name>
    <dbReference type="NCBI Taxonomy" id="979702"/>
    <lineage>
        <taxon>Eukaryota</taxon>
        <taxon>Fungi</taxon>
        <taxon>Fungi incertae sedis</taxon>
        <taxon>Mucoromycota</taxon>
        <taxon>Mortierellomycotina</taxon>
        <taxon>Mortierellomycetes</taxon>
        <taxon>Mortierellales</taxon>
        <taxon>Mortierellaceae</taxon>
        <taxon>Dissophora</taxon>
    </lineage>
</organism>
<feature type="region of interest" description="Disordered" evidence="2">
    <location>
        <begin position="110"/>
        <end position="132"/>
    </location>
</feature>
<dbReference type="InterPro" id="IPR036908">
    <property type="entry name" value="RlpA-like_sf"/>
</dbReference>
<keyword evidence="5" id="KW-1185">Reference proteome</keyword>
<gene>
    <name evidence="4" type="ORF">BGZ99_002081</name>
</gene>
<dbReference type="Gene3D" id="2.40.40.10">
    <property type="entry name" value="RlpA-like domain"/>
    <property type="match status" value="2"/>
</dbReference>
<dbReference type="PANTHER" id="PTHR31836:SF28">
    <property type="entry name" value="SRCR DOMAIN-CONTAINING PROTEIN-RELATED"/>
    <property type="match status" value="1"/>
</dbReference>
<dbReference type="PANTHER" id="PTHR31836">
    <property type="match status" value="1"/>
</dbReference>
<dbReference type="OrthoDB" id="623670at2759"/>
<evidence type="ECO:0000313" key="5">
    <source>
        <dbReference type="Proteomes" id="UP000738325"/>
    </source>
</evidence>